<dbReference type="AlphaFoldDB" id="A0A816JLC4"/>
<sequence length="101" mass="11298">LFTIVKYTSRVWMGGQGEKRSCSRNDASSDPGVKPWLTFKELQEFKPLPLIFPFFAGKKGKSSIVSWTGKSFLTRNKQVVESKVIVATNINSKFIGDEPLA</sequence>
<gene>
    <name evidence="1" type="ORF">DARMORV10_C04P23860.1</name>
</gene>
<evidence type="ECO:0000313" key="1">
    <source>
        <dbReference type="EMBL" id="CAF1832999.1"/>
    </source>
</evidence>
<proteinExistence type="predicted"/>
<dbReference type="Proteomes" id="UP001295469">
    <property type="component" value="Chromosome C04"/>
</dbReference>
<feature type="non-terminal residue" evidence="1">
    <location>
        <position position="101"/>
    </location>
</feature>
<dbReference type="EMBL" id="HG994368">
    <property type="protein sequence ID" value="CAF1832999.1"/>
    <property type="molecule type" value="Genomic_DNA"/>
</dbReference>
<name>A0A816JLC4_BRANA</name>
<reference evidence="1" key="1">
    <citation type="submission" date="2021-01" db="EMBL/GenBank/DDBJ databases">
        <authorList>
            <consortium name="Genoscope - CEA"/>
            <person name="William W."/>
        </authorList>
    </citation>
    <scope>NUCLEOTIDE SEQUENCE</scope>
</reference>
<organism evidence="1">
    <name type="scientific">Brassica napus</name>
    <name type="common">Rape</name>
    <dbReference type="NCBI Taxonomy" id="3708"/>
    <lineage>
        <taxon>Eukaryota</taxon>
        <taxon>Viridiplantae</taxon>
        <taxon>Streptophyta</taxon>
        <taxon>Embryophyta</taxon>
        <taxon>Tracheophyta</taxon>
        <taxon>Spermatophyta</taxon>
        <taxon>Magnoliopsida</taxon>
        <taxon>eudicotyledons</taxon>
        <taxon>Gunneridae</taxon>
        <taxon>Pentapetalae</taxon>
        <taxon>rosids</taxon>
        <taxon>malvids</taxon>
        <taxon>Brassicales</taxon>
        <taxon>Brassicaceae</taxon>
        <taxon>Brassiceae</taxon>
        <taxon>Brassica</taxon>
    </lineage>
</organism>
<accession>A0A816JLC4</accession>
<protein>
    <submittedName>
        <fullName evidence="1">(rape) hypothetical protein</fullName>
    </submittedName>
</protein>